<feature type="compositionally biased region" description="Polar residues" evidence="2">
    <location>
        <begin position="255"/>
        <end position="266"/>
    </location>
</feature>
<gene>
    <name evidence="5" type="primary">LOC106465995</name>
</gene>
<feature type="coiled-coil region" evidence="1">
    <location>
        <begin position="62"/>
        <end position="177"/>
    </location>
</feature>
<dbReference type="Gene3D" id="1.10.287.1490">
    <property type="match status" value="1"/>
</dbReference>
<feature type="transmembrane region" description="Helical" evidence="3">
    <location>
        <begin position="21"/>
        <end position="41"/>
    </location>
</feature>
<feature type="region of interest" description="Disordered" evidence="2">
    <location>
        <begin position="353"/>
        <end position="386"/>
    </location>
</feature>
<name>A0ABM1BGT4_LIMPO</name>
<feature type="compositionally biased region" description="Basic and acidic residues" evidence="2">
    <location>
        <begin position="179"/>
        <end position="199"/>
    </location>
</feature>
<feature type="region of interest" description="Disordered" evidence="2">
    <location>
        <begin position="179"/>
        <end position="209"/>
    </location>
</feature>
<keyword evidence="4" id="KW-1185">Reference proteome</keyword>
<evidence type="ECO:0000256" key="1">
    <source>
        <dbReference type="SAM" id="Coils"/>
    </source>
</evidence>
<keyword evidence="3" id="KW-1133">Transmembrane helix</keyword>
<evidence type="ECO:0000313" key="5">
    <source>
        <dbReference type="RefSeq" id="XP_013781699.1"/>
    </source>
</evidence>
<keyword evidence="1" id="KW-0175">Coiled coil</keyword>
<dbReference type="Proteomes" id="UP000694941">
    <property type="component" value="Unplaced"/>
</dbReference>
<feature type="compositionally biased region" description="Low complexity" evidence="2">
    <location>
        <begin position="267"/>
        <end position="278"/>
    </location>
</feature>
<feature type="region of interest" description="Disordered" evidence="2">
    <location>
        <begin position="255"/>
        <end position="286"/>
    </location>
</feature>
<keyword evidence="3" id="KW-0812">Transmembrane</keyword>
<keyword evidence="3" id="KW-0472">Membrane</keyword>
<proteinExistence type="predicted"/>
<dbReference type="GeneID" id="106465995"/>
<evidence type="ECO:0000256" key="2">
    <source>
        <dbReference type="SAM" id="MobiDB-lite"/>
    </source>
</evidence>
<accession>A0ABM1BGT4</accession>
<evidence type="ECO:0000256" key="3">
    <source>
        <dbReference type="SAM" id="Phobius"/>
    </source>
</evidence>
<sequence>MGSTNTVSRGQLRSNFSSRPPFLVVGLFVILGILGFSYWSLSSQFNDLQKQLQIMQENVRLAGQSKENMDKQNRELQSALNKVKLELETSKLTMSKKEKEREEIEEKLRMKDDEESEYKTQVETLSANLNACQEESRNAEEKAKNFQENLLAVEKAKKELENELQQIMEDIKTRQTEALKKQNEDQANKKIEITDKVDKNPGNPYSLFKDKLKENNLPVEPAEDPDVQPNVIEDEKKQSENGYKNNESGVQINIPENKNIHSGQPDNNRNFSFNSGNNQQPPFKSSQNVLKNKYENLDSKNIMPNNENLKTENHTFRMDQLQNYVAGKYQNQMDKTPENPLSLNKEYLTLKHLQDPNIHPDVIEEEKRQSENGNKEIDQNNESNSI</sequence>
<reference evidence="5" key="1">
    <citation type="submission" date="2025-08" db="UniProtKB">
        <authorList>
            <consortium name="RefSeq"/>
        </authorList>
    </citation>
    <scope>IDENTIFICATION</scope>
    <source>
        <tissue evidence="5">Muscle</tissue>
    </source>
</reference>
<organism evidence="4 5">
    <name type="scientific">Limulus polyphemus</name>
    <name type="common">Atlantic horseshoe crab</name>
    <dbReference type="NCBI Taxonomy" id="6850"/>
    <lineage>
        <taxon>Eukaryota</taxon>
        <taxon>Metazoa</taxon>
        <taxon>Ecdysozoa</taxon>
        <taxon>Arthropoda</taxon>
        <taxon>Chelicerata</taxon>
        <taxon>Merostomata</taxon>
        <taxon>Xiphosura</taxon>
        <taxon>Limulidae</taxon>
        <taxon>Limulus</taxon>
    </lineage>
</organism>
<feature type="compositionally biased region" description="Basic and acidic residues" evidence="2">
    <location>
        <begin position="361"/>
        <end position="378"/>
    </location>
</feature>
<protein>
    <submittedName>
        <fullName evidence="5">Protein casc4-like</fullName>
    </submittedName>
</protein>
<dbReference type="RefSeq" id="XP_013781699.1">
    <property type="nucleotide sequence ID" value="XM_013926245.2"/>
</dbReference>
<evidence type="ECO:0000313" key="4">
    <source>
        <dbReference type="Proteomes" id="UP000694941"/>
    </source>
</evidence>